<protein>
    <submittedName>
        <fullName evidence="1">Pentatricopeptide repeat-containing protein 1, mitochondrial</fullName>
    </submittedName>
</protein>
<gene>
    <name evidence="1" type="primary">Ptcd1</name>
    <name evidence="1" type="ORF">NPIL_450241</name>
</gene>
<dbReference type="AlphaFoldDB" id="A0A8X6TAX7"/>
<dbReference type="OrthoDB" id="185373at2759"/>
<evidence type="ECO:0000313" key="1">
    <source>
        <dbReference type="EMBL" id="GFS90756.1"/>
    </source>
</evidence>
<sequence length="172" mass="19948">MEESKNSDDISELDELLDLLQNKIDNIKILDDQIVDLIDVNDTEKEIDRINNYSTVAYVDGTVISSTSDSTNIDNRDVFGSLRKPWEKRKVTFISKCIKDKIDVKVIRIKNRPKLHYFNDPEIFGNLSNKNPIWYSDVSENSAVDNDLSNDCTLIRNISKQYKDPKEYLRGR</sequence>
<comment type="caution">
    <text evidence="1">The sequence shown here is derived from an EMBL/GenBank/DDBJ whole genome shotgun (WGS) entry which is preliminary data.</text>
</comment>
<accession>A0A8X6TAX7</accession>
<keyword evidence="2" id="KW-1185">Reference proteome</keyword>
<evidence type="ECO:0000313" key="2">
    <source>
        <dbReference type="Proteomes" id="UP000887013"/>
    </source>
</evidence>
<dbReference type="EMBL" id="BMAW01053373">
    <property type="protein sequence ID" value="GFS90756.1"/>
    <property type="molecule type" value="Genomic_DNA"/>
</dbReference>
<organism evidence="1 2">
    <name type="scientific">Nephila pilipes</name>
    <name type="common">Giant wood spider</name>
    <name type="synonym">Nephila maculata</name>
    <dbReference type="NCBI Taxonomy" id="299642"/>
    <lineage>
        <taxon>Eukaryota</taxon>
        <taxon>Metazoa</taxon>
        <taxon>Ecdysozoa</taxon>
        <taxon>Arthropoda</taxon>
        <taxon>Chelicerata</taxon>
        <taxon>Arachnida</taxon>
        <taxon>Araneae</taxon>
        <taxon>Araneomorphae</taxon>
        <taxon>Entelegynae</taxon>
        <taxon>Araneoidea</taxon>
        <taxon>Nephilidae</taxon>
        <taxon>Nephila</taxon>
    </lineage>
</organism>
<dbReference type="Proteomes" id="UP000887013">
    <property type="component" value="Unassembled WGS sequence"/>
</dbReference>
<reference evidence="1" key="1">
    <citation type="submission" date="2020-08" db="EMBL/GenBank/DDBJ databases">
        <title>Multicomponent nature underlies the extraordinary mechanical properties of spider dragline silk.</title>
        <authorList>
            <person name="Kono N."/>
            <person name="Nakamura H."/>
            <person name="Mori M."/>
            <person name="Yoshida Y."/>
            <person name="Ohtoshi R."/>
            <person name="Malay A.D."/>
            <person name="Moran D.A.P."/>
            <person name="Tomita M."/>
            <person name="Numata K."/>
            <person name="Arakawa K."/>
        </authorList>
    </citation>
    <scope>NUCLEOTIDE SEQUENCE</scope>
</reference>
<proteinExistence type="predicted"/>
<name>A0A8X6TAX7_NEPPI</name>